<reference evidence="9" key="1">
    <citation type="journal article" date="2023" name="bioRxiv">
        <title>Improved chromosome-level genome assembly for marigold (Tagetes erecta).</title>
        <authorList>
            <person name="Jiang F."/>
            <person name="Yuan L."/>
            <person name="Wang S."/>
            <person name="Wang H."/>
            <person name="Xu D."/>
            <person name="Wang A."/>
            <person name="Fan W."/>
        </authorList>
    </citation>
    <scope>NUCLEOTIDE SEQUENCE</scope>
    <source>
        <strain evidence="9">WSJ</strain>
        <tissue evidence="9">Leaf</tissue>
    </source>
</reference>
<evidence type="ECO:0000256" key="7">
    <source>
        <dbReference type="ARBA" id="ARBA00093212"/>
    </source>
</evidence>
<gene>
    <name evidence="9" type="ORF">QVD17_04226</name>
</gene>
<name>A0AAD8LH98_TARER</name>
<evidence type="ECO:0000256" key="3">
    <source>
        <dbReference type="ARBA" id="ARBA00022801"/>
    </source>
</evidence>
<dbReference type="InterPro" id="IPR000639">
    <property type="entry name" value="Epox_hydrolase-like"/>
</dbReference>
<evidence type="ECO:0000256" key="1">
    <source>
        <dbReference type="ARBA" id="ARBA00004721"/>
    </source>
</evidence>
<dbReference type="FunFam" id="3.40.50.1820:FF:000161">
    <property type="entry name" value="Epoxide hydrolase"/>
    <property type="match status" value="1"/>
</dbReference>
<sequence>MGNYLTLLFPNKHNTQTNTTMEQIEHKMIAVNGINMHVAELGKGPTILLIHGFPELWYTWRHQMTYLASHGYRAVAPDLRGYGDTTGAPTSDPTKFTSLDVVGDLVALIDAVAEGKVIVVAHDWGAVMAWALCLYRPDKVKGFICLSVPFSPRKAKFKPVDALHALYGNDYYICRFQEPGEIEGEFAAWGTERVLNSFFNFRNPGPLFLPKGIGFGTSPDDPLILPSWLSKEDLEYYTAKFEQTGFTGGLNYYRALNTNWELTAPWTGAQVKVPVKFIVGDLDLTYNTMGAKDYIEKGGFKKDVPLLEDVIILKGVGHFLHEEKPDEINKYIHQFLKQFH</sequence>
<comment type="catalytic activity">
    <reaction evidence="7">
        <text>(24S)-24,25-epoxycucurbitadienol + H2O = (24R)-24,25-dihydroxycucurbitadienol</text>
        <dbReference type="Rhea" id="RHEA:81855"/>
        <dbReference type="ChEBI" id="CHEBI:15377"/>
        <dbReference type="ChEBI" id="CHEBI:229949"/>
        <dbReference type="ChEBI" id="CHEBI:229950"/>
    </reaction>
    <physiologicalReaction direction="left-to-right" evidence="7">
        <dbReference type="Rhea" id="RHEA:81856"/>
    </physiologicalReaction>
</comment>
<dbReference type="EMBL" id="JAUHHV010000001">
    <property type="protein sequence ID" value="KAK1438417.1"/>
    <property type="molecule type" value="Genomic_DNA"/>
</dbReference>
<dbReference type="InterPro" id="IPR029058">
    <property type="entry name" value="AB_hydrolase_fold"/>
</dbReference>
<comment type="pathway">
    <text evidence="1">Secondary metabolite biosynthesis; terpenoid biosynthesis.</text>
</comment>
<comment type="caution">
    <text evidence="9">The sequence shown here is derived from an EMBL/GenBank/DDBJ whole genome shotgun (WGS) entry which is preliminary data.</text>
</comment>
<evidence type="ECO:0000256" key="4">
    <source>
        <dbReference type="ARBA" id="ARBA00038334"/>
    </source>
</evidence>
<evidence type="ECO:0000313" key="10">
    <source>
        <dbReference type="Proteomes" id="UP001229421"/>
    </source>
</evidence>
<comment type="catalytic activity">
    <reaction evidence="5">
        <text>an epoxide + H2O = an ethanediol</text>
        <dbReference type="Rhea" id="RHEA:19037"/>
        <dbReference type="ChEBI" id="CHEBI:15377"/>
        <dbReference type="ChEBI" id="CHEBI:32955"/>
        <dbReference type="ChEBI" id="CHEBI:140594"/>
        <dbReference type="EC" id="3.3.2.10"/>
    </reaction>
    <physiologicalReaction direction="left-to-right" evidence="5">
        <dbReference type="Rhea" id="RHEA:19038"/>
    </physiologicalReaction>
</comment>
<accession>A0AAD8LH98</accession>
<comment type="similarity">
    <text evidence="4">Belongs to the AB hydrolase superfamily. Epoxide hydrolase family.</text>
</comment>
<evidence type="ECO:0000259" key="8">
    <source>
        <dbReference type="Pfam" id="PF00561"/>
    </source>
</evidence>
<keyword evidence="3" id="KW-0378">Hydrolase</keyword>
<dbReference type="EC" id="3.3.2.10" evidence="2"/>
<dbReference type="Proteomes" id="UP001229421">
    <property type="component" value="Unassembled WGS sequence"/>
</dbReference>
<evidence type="ECO:0000313" key="9">
    <source>
        <dbReference type="EMBL" id="KAK1438417.1"/>
    </source>
</evidence>
<evidence type="ECO:0000256" key="5">
    <source>
        <dbReference type="ARBA" id="ARBA00051067"/>
    </source>
</evidence>
<feature type="domain" description="AB hydrolase-1" evidence="8">
    <location>
        <begin position="45"/>
        <end position="185"/>
    </location>
</feature>
<dbReference type="GO" id="GO:0004301">
    <property type="term" value="F:epoxide hydrolase activity"/>
    <property type="evidence" value="ECO:0007669"/>
    <property type="project" value="UniProtKB-EC"/>
</dbReference>
<dbReference type="SUPFAM" id="SSF53474">
    <property type="entry name" value="alpha/beta-Hydrolases"/>
    <property type="match status" value="1"/>
</dbReference>
<dbReference type="AlphaFoldDB" id="A0AAD8LH98"/>
<proteinExistence type="inferred from homology"/>
<evidence type="ECO:0000256" key="2">
    <source>
        <dbReference type="ARBA" id="ARBA00013006"/>
    </source>
</evidence>
<organism evidence="9 10">
    <name type="scientific">Tagetes erecta</name>
    <name type="common">African marigold</name>
    <dbReference type="NCBI Taxonomy" id="13708"/>
    <lineage>
        <taxon>Eukaryota</taxon>
        <taxon>Viridiplantae</taxon>
        <taxon>Streptophyta</taxon>
        <taxon>Embryophyta</taxon>
        <taxon>Tracheophyta</taxon>
        <taxon>Spermatophyta</taxon>
        <taxon>Magnoliopsida</taxon>
        <taxon>eudicotyledons</taxon>
        <taxon>Gunneridae</taxon>
        <taxon>Pentapetalae</taxon>
        <taxon>asterids</taxon>
        <taxon>campanulids</taxon>
        <taxon>Asterales</taxon>
        <taxon>Asteraceae</taxon>
        <taxon>Asteroideae</taxon>
        <taxon>Heliantheae alliance</taxon>
        <taxon>Tageteae</taxon>
        <taxon>Tagetes</taxon>
    </lineage>
</organism>
<dbReference type="PRINTS" id="PR00412">
    <property type="entry name" value="EPOXHYDRLASE"/>
</dbReference>
<dbReference type="PANTHER" id="PTHR43329">
    <property type="entry name" value="EPOXIDE HYDROLASE"/>
    <property type="match status" value="1"/>
</dbReference>
<comment type="function">
    <text evidence="6">Epoxide hydrolase involved in the biosynthesis of cucurbitacin and mogroside tetracyclic triterpene natural products (e.g. siamenoside I and mogrosides IV, V and VI). Cucurbitacins have cytotoxic properties and exhibit deterrent taste as a defense barrier against herbivores. Mogrosides are nonsugar highly oxygenated compounds used as high-intensity zero-calorie sweeteners; they also possess pharmacological properties such as regulating immunity, lowering blood sugar and lipid levels, protecting the liver, and acting as antioxidants and antitumor agents. Catalyzes the hydrolysis of aromatic epoxide-containing substrates, such as the conversion of 24,25-epoxycucurbitadienol to 24,25-dihydroxycucurbitadienol.</text>
</comment>
<dbReference type="Pfam" id="PF00561">
    <property type="entry name" value="Abhydrolase_1"/>
    <property type="match status" value="1"/>
</dbReference>
<dbReference type="InterPro" id="IPR000073">
    <property type="entry name" value="AB_hydrolase_1"/>
</dbReference>
<protein>
    <recommendedName>
        <fullName evidence="2">soluble epoxide hydrolase</fullName>
        <ecNumber evidence="2">3.3.2.10</ecNumber>
    </recommendedName>
</protein>
<dbReference type="Gene3D" id="3.40.50.1820">
    <property type="entry name" value="alpha/beta hydrolase"/>
    <property type="match status" value="1"/>
</dbReference>
<evidence type="ECO:0000256" key="6">
    <source>
        <dbReference type="ARBA" id="ARBA00058358"/>
    </source>
</evidence>
<keyword evidence="10" id="KW-1185">Reference proteome</keyword>